<evidence type="ECO:0000256" key="16">
    <source>
        <dbReference type="HAMAP-Rule" id="MF_01274"/>
    </source>
</evidence>
<proteinExistence type="inferred from homology"/>
<evidence type="ECO:0000256" key="3">
    <source>
        <dbReference type="ARBA" id="ARBA00004496"/>
    </source>
</evidence>
<reference evidence="17" key="1">
    <citation type="submission" date="2017-11" db="EMBL/GenBank/DDBJ databases">
        <title>Three new genomes from thermophilic consortium.</title>
        <authorList>
            <person name="Quaggio R."/>
            <person name="Amgarten D."/>
            <person name="Setubal J.C."/>
        </authorList>
    </citation>
    <scope>NUCLEOTIDE SEQUENCE</scope>
    <source>
        <strain evidence="17">ZCTH01-B2</strain>
    </source>
</reference>
<dbReference type="GO" id="GO:0004594">
    <property type="term" value="F:pantothenate kinase activity"/>
    <property type="evidence" value="ECO:0007669"/>
    <property type="project" value="UniProtKB-UniRule"/>
</dbReference>
<protein>
    <recommendedName>
        <fullName evidence="15 16">Type III pantothenate kinase</fullName>
        <ecNumber evidence="6 16">2.7.1.33</ecNumber>
    </recommendedName>
    <alternativeName>
        <fullName evidence="16">PanK-III</fullName>
    </alternativeName>
    <alternativeName>
        <fullName evidence="16">Pantothenic acid kinase</fullName>
    </alternativeName>
</protein>
<feature type="active site" description="Proton acceptor" evidence="16">
    <location>
        <position position="109"/>
    </location>
</feature>
<dbReference type="EMBL" id="PIUK01000081">
    <property type="protein sequence ID" value="MBY6276447.1"/>
    <property type="molecule type" value="Genomic_DNA"/>
</dbReference>
<dbReference type="PANTHER" id="PTHR34265:SF1">
    <property type="entry name" value="TYPE III PANTOTHENATE KINASE"/>
    <property type="match status" value="1"/>
</dbReference>
<comment type="caution">
    <text evidence="16">Lacks conserved residue(s) required for the propagation of feature annotation.</text>
</comment>
<dbReference type="Pfam" id="PF03309">
    <property type="entry name" value="Pan_kinase"/>
    <property type="match status" value="1"/>
</dbReference>
<evidence type="ECO:0000256" key="14">
    <source>
        <dbReference type="ARBA" id="ARBA00038036"/>
    </source>
</evidence>
<evidence type="ECO:0000256" key="11">
    <source>
        <dbReference type="ARBA" id="ARBA00022840"/>
    </source>
</evidence>
<feature type="binding site" evidence="16">
    <location>
        <position position="136"/>
    </location>
    <ligand>
        <name>ATP</name>
        <dbReference type="ChEBI" id="CHEBI:30616"/>
    </ligand>
</feature>
<evidence type="ECO:0000256" key="5">
    <source>
        <dbReference type="ARBA" id="ARBA00011738"/>
    </source>
</evidence>
<keyword evidence="16" id="KW-0479">Metal-binding</keyword>
<dbReference type="AlphaFoldDB" id="A0A953I3W6"/>
<keyword evidence="11 16" id="KW-0067">ATP-binding</keyword>
<dbReference type="SUPFAM" id="SSF53067">
    <property type="entry name" value="Actin-like ATPase domain"/>
    <property type="match status" value="2"/>
</dbReference>
<dbReference type="Gene3D" id="3.30.420.40">
    <property type="match status" value="2"/>
</dbReference>
<evidence type="ECO:0000256" key="13">
    <source>
        <dbReference type="ARBA" id="ARBA00022993"/>
    </source>
</evidence>
<feature type="binding site" evidence="16">
    <location>
        <begin position="6"/>
        <end position="13"/>
    </location>
    <ligand>
        <name>ATP</name>
        <dbReference type="ChEBI" id="CHEBI:30616"/>
    </ligand>
</feature>
<keyword evidence="13 16" id="KW-0173">Coenzyme A biosynthesis</keyword>
<evidence type="ECO:0000313" key="17">
    <source>
        <dbReference type="EMBL" id="MBY6276447.1"/>
    </source>
</evidence>
<dbReference type="NCBIfam" id="NF009855">
    <property type="entry name" value="PRK13321.1"/>
    <property type="match status" value="1"/>
</dbReference>
<comment type="function">
    <text evidence="16">Catalyzes the phosphorylation of pantothenate (Pan), the first step in CoA biosynthesis.</text>
</comment>
<evidence type="ECO:0000256" key="8">
    <source>
        <dbReference type="ARBA" id="ARBA00022679"/>
    </source>
</evidence>
<evidence type="ECO:0000256" key="1">
    <source>
        <dbReference type="ARBA" id="ARBA00001206"/>
    </source>
</evidence>
<evidence type="ECO:0000256" key="15">
    <source>
        <dbReference type="ARBA" id="ARBA00040883"/>
    </source>
</evidence>
<dbReference type="GO" id="GO:0046872">
    <property type="term" value="F:metal ion binding"/>
    <property type="evidence" value="ECO:0007669"/>
    <property type="project" value="UniProtKB-KW"/>
</dbReference>
<dbReference type="GO" id="GO:0015937">
    <property type="term" value="P:coenzyme A biosynthetic process"/>
    <property type="evidence" value="ECO:0007669"/>
    <property type="project" value="UniProtKB-UniRule"/>
</dbReference>
<dbReference type="RefSeq" id="WP_273379479.1">
    <property type="nucleotide sequence ID" value="NZ_PIUK01000081.1"/>
</dbReference>
<keyword evidence="8 16" id="KW-0808">Transferase</keyword>
<keyword evidence="9 16" id="KW-0547">Nucleotide-binding</keyword>
<comment type="cofactor">
    <cofactor evidence="16">
        <name>NH4(+)</name>
        <dbReference type="ChEBI" id="CHEBI:28938"/>
    </cofactor>
    <cofactor evidence="16">
        <name>K(+)</name>
        <dbReference type="ChEBI" id="CHEBI:29103"/>
    </cofactor>
    <text evidence="16">A monovalent cation. Ammonium or potassium.</text>
</comment>
<dbReference type="HAMAP" id="MF_01274">
    <property type="entry name" value="Pantothen_kinase_3"/>
    <property type="match status" value="1"/>
</dbReference>
<dbReference type="GO" id="GO:0005524">
    <property type="term" value="F:ATP binding"/>
    <property type="evidence" value="ECO:0007669"/>
    <property type="project" value="UniProtKB-UniRule"/>
</dbReference>
<comment type="catalytic activity">
    <reaction evidence="1 16">
        <text>(R)-pantothenate + ATP = (R)-4'-phosphopantothenate + ADP + H(+)</text>
        <dbReference type="Rhea" id="RHEA:16373"/>
        <dbReference type="ChEBI" id="CHEBI:10986"/>
        <dbReference type="ChEBI" id="CHEBI:15378"/>
        <dbReference type="ChEBI" id="CHEBI:29032"/>
        <dbReference type="ChEBI" id="CHEBI:30616"/>
        <dbReference type="ChEBI" id="CHEBI:456216"/>
        <dbReference type="EC" id="2.7.1.33"/>
    </reaction>
</comment>
<dbReference type="NCBIfam" id="TIGR00671">
    <property type="entry name" value="baf"/>
    <property type="match status" value="1"/>
</dbReference>
<keyword evidence="7 16" id="KW-0963">Cytoplasm</keyword>
<dbReference type="PANTHER" id="PTHR34265">
    <property type="entry name" value="TYPE III PANTOTHENATE KINASE"/>
    <property type="match status" value="1"/>
</dbReference>
<feature type="binding site" evidence="16">
    <location>
        <position position="133"/>
    </location>
    <ligand>
        <name>K(+)</name>
        <dbReference type="ChEBI" id="CHEBI:29103"/>
    </ligand>
</feature>
<feature type="binding site" evidence="16">
    <location>
        <begin position="107"/>
        <end position="110"/>
    </location>
    <ligand>
        <name>substrate</name>
    </ligand>
</feature>
<dbReference type="InterPro" id="IPR004619">
    <property type="entry name" value="Type_III_PanK"/>
</dbReference>
<evidence type="ECO:0000256" key="10">
    <source>
        <dbReference type="ARBA" id="ARBA00022777"/>
    </source>
</evidence>
<dbReference type="GO" id="GO:0005737">
    <property type="term" value="C:cytoplasm"/>
    <property type="evidence" value="ECO:0007669"/>
    <property type="project" value="UniProtKB-SubCell"/>
</dbReference>
<comment type="pathway">
    <text evidence="4 16">Cofactor biosynthesis; coenzyme A biosynthesis; CoA from (R)-pantothenate: step 1/5.</text>
</comment>
<dbReference type="InterPro" id="IPR043129">
    <property type="entry name" value="ATPase_NBD"/>
</dbReference>
<comment type="subcellular location">
    <subcellularLocation>
        <location evidence="3 16">Cytoplasm</location>
    </subcellularLocation>
</comment>
<comment type="cofactor">
    <cofactor evidence="2">
        <name>K(+)</name>
        <dbReference type="ChEBI" id="CHEBI:29103"/>
    </cofactor>
</comment>
<keyword evidence="10 16" id="KW-0418">Kinase</keyword>
<organism evidence="17 18">
    <name type="scientific">Symbiobacterium thermophilum</name>
    <dbReference type="NCBI Taxonomy" id="2734"/>
    <lineage>
        <taxon>Bacteria</taxon>
        <taxon>Bacillati</taxon>
        <taxon>Bacillota</taxon>
        <taxon>Clostridia</taxon>
        <taxon>Eubacteriales</taxon>
        <taxon>Symbiobacteriaceae</taxon>
        <taxon>Symbiobacterium</taxon>
    </lineage>
</organism>
<evidence type="ECO:0000256" key="7">
    <source>
        <dbReference type="ARBA" id="ARBA00022490"/>
    </source>
</evidence>
<dbReference type="EC" id="2.7.1.33" evidence="6 16"/>
<comment type="subunit">
    <text evidence="5 16">Homodimer.</text>
</comment>
<gene>
    <name evidence="16" type="primary">coaX</name>
    <name evidence="17" type="ORF">CWE10_09575</name>
</gene>
<dbReference type="Proteomes" id="UP000732377">
    <property type="component" value="Unassembled WGS sequence"/>
</dbReference>
<evidence type="ECO:0000256" key="4">
    <source>
        <dbReference type="ARBA" id="ARBA00005225"/>
    </source>
</evidence>
<comment type="similarity">
    <text evidence="14 16">Belongs to the type III pantothenate kinase family.</text>
</comment>
<accession>A0A953I3W6</accession>
<keyword evidence="12 16" id="KW-0630">Potassium</keyword>
<evidence type="ECO:0000256" key="6">
    <source>
        <dbReference type="ARBA" id="ARBA00012102"/>
    </source>
</evidence>
<sequence length="268" mass="28902">MLLAVDIGNTNITAGLFLDDELICMWRMASNRAETWDEYGLQLIQLLERDGHTPADITCAAMASVVPPLNPVLSRAVQQYLKVQLKELTGDLRSLPAVRYDNPAALGTDRLVNALAGWEIYGRPQGRPVIVVDFGTATKLECVSAEGEYLGGVIAPGIRTAAEALTRRTALLQRVEIQRPKSVIGRNIAASMQSGILYGFAGLADGLVRRLTQEIAPDGPDPVVVATGGLASMVAVESRTIQMVDPHLTLQGIRLMYELNWPDAAAEA</sequence>
<name>A0A953I3W6_SYMTR</name>
<evidence type="ECO:0000256" key="12">
    <source>
        <dbReference type="ARBA" id="ARBA00022958"/>
    </source>
</evidence>
<evidence type="ECO:0000313" key="18">
    <source>
        <dbReference type="Proteomes" id="UP000732377"/>
    </source>
</evidence>
<dbReference type="CDD" id="cd24015">
    <property type="entry name" value="ASKHA_NBD_PanK-III"/>
    <property type="match status" value="1"/>
</dbReference>
<evidence type="ECO:0000256" key="9">
    <source>
        <dbReference type="ARBA" id="ARBA00022741"/>
    </source>
</evidence>
<evidence type="ECO:0000256" key="2">
    <source>
        <dbReference type="ARBA" id="ARBA00001958"/>
    </source>
</evidence>
<feature type="binding site" evidence="16">
    <location>
        <position position="100"/>
    </location>
    <ligand>
        <name>substrate</name>
    </ligand>
</feature>
<comment type="caution">
    <text evidence="17">The sequence shown here is derived from an EMBL/GenBank/DDBJ whole genome shotgun (WGS) entry which is preliminary data.</text>
</comment>